<dbReference type="SUPFAM" id="SSF55729">
    <property type="entry name" value="Acyl-CoA N-acyltransferases (Nat)"/>
    <property type="match status" value="1"/>
</dbReference>
<dbReference type="OrthoDB" id="5319888at2"/>
<dbReference type="RefSeq" id="WP_110897575.1">
    <property type="nucleotide sequence ID" value="NZ_CP054614.1"/>
</dbReference>
<dbReference type="PANTHER" id="PTHR43420:SF47">
    <property type="entry name" value="N-ACETYLTRANSFERASE DOMAIN-CONTAINING PROTEIN"/>
    <property type="match status" value="1"/>
</dbReference>
<dbReference type="EMBL" id="QJSW01000010">
    <property type="protein sequence ID" value="PYE48036.1"/>
    <property type="molecule type" value="Genomic_DNA"/>
</dbReference>
<gene>
    <name evidence="4" type="ORF">DFQ00_11098</name>
    <name evidence="5" type="ORF">HUB98_01710</name>
</gene>
<dbReference type="PANTHER" id="PTHR43420">
    <property type="entry name" value="ACETYLTRANSFERASE"/>
    <property type="match status" value="1"/>
</dbReference>
<evidence type="ECO:0000256" key="2">
    <source>
        <dbReference type="ARBA" id="ARBA00023315"/>
    </source>
</evidence>
<dbReference type="InterPro" id="IPR000182">
    <property type="entry name" value="GNAT_dom"/>
</dbReference>
<accession>A0A2V4VGZ7</accession>
<sequence length="227" mass="25894">MSDHIYTKLVQPQSIQIEAVTPEHYEDVAELMAHGFGHKFQRSSSLSISDLAMAFEQLLIHEPRQANSLRVVTLENNVVTGTLGLQWKAGAGVENVKRTSFEWWKACSHIGYGKMVCILAGIHLLKHEPSAGECYIEDLVVHPVHQGKGVAKQLLDWAQQYMLQRTSLSYLSLHVARHNEHAIRLYERVHFHTQNRASSLLTGLLLGEHHWYYMTRKGDDYIETQQA</sequence>
<name>A0A2V4VGZ7_PAEBA</name>
<dbReference type="PROSITE" id="PS51186">
    <property type="entry name" value="GNAT"/>
    <property type="match status" value="1"/>
</dbReference>
<evidence type="ECO:0000256" key="1">
    <source>
        <dbReference type="ARBA" id="ARBA00022679"/>
    </source>
</evidence>
<feature type="domain" description="N-acetyltransferase" evidence="3">
    <location>
        <begin position="15"/>
        <end position="227"/>
    </location>
</feature>
<dbReference type="Proteomes" id="UP000509327">
    <property type="component" value="Chromosome"/>
</dbReference>
<reference evidence="5 7" key="2">
    <citation type="submission" date="2020-06" db="EMBL/GenBank/DDBJ databases">
        <title>Complete genome of Paenibacillus barcinonensis KACC11450.</title>
        <authorList>
            <person name="Kim M."/>
            <person name="Park Y.-J."/>
            <person name="Shin J.-H."/>
        </authorList>
    </citation>
    <scope>NUCLEOTIDE SEQUENCE [LARGE SCALE GENOMIC DNA]</scope>
    <source>
        <strain evidence="5 7">KACC11450</strain>
    </source>
</reference>
<evidence type="ECO:0000313" key="7">
    <source>
        <dbReference type="Proteomes" id="UP000509327"/>
    </source>
</evidence>
<dbReference type="CDD" id="cd04301">
    <property type="entry name" value="NAT_SF"/>
    <property type="match status" value="1"/>
</dbReference>
<evidence type="ECO:0000313" key="4">
    <source>
        <dbReference type="EMBL" id="PYE48036.1"/>
    </source>
</evidence>
<protein>
    <submittedName>
        <fullName evidence="4">Acetyltransferase (GNAT) family protein</fullName>
    </submittedName>
    <submittedName>
        <fullName evidence="5">GNAT family N-acetyltransferase</fullName>
    </submittedName>
</protein>
<dbReference type="Proteomes" id="UP000247790">
    <property type="component" value="Unassembled WGS sequence"/>
</dbReference>
<dbReference type="Gene3D" id="3.40.630.30">
    <property type="match status" value="1"/>
</dbReference>
<organism evidence="4 6">
    <name type="scientific">Paenibacillus barcinonensis</name>
    <dbReference type="NCBI Taxonomy" id="198119"/>
    <lineage>
        <taxon>Bacteria</taxon>
        <taxon>Bacillati</taxon>
        <taxon>Bacillota</taxon>
        <taxon>Bacilli</taxon>
        <taxon>Bacillales</taxon>
        <taxon>Paenibacillaceae</taxon>
        <taxon>Paenibacillus</taxon>
    </lineage>
</organism>
<evidence type="ECO:0000313" key="5">
    <source>
        <dbReference type="EMBL" id="QKS55151.1"/>
    </source>
</evidence>
<evidence type="ECO:0000259" key="3">
    <source>
        <dbReference type="PROSITE" id="PS51186"/>
    </source>
</evidence>
<dbReference type="AlphaFoldDB" id="A0A2V4VGZ7"/>
<proteinExistence type="predicted"/>
<dbReference type="GO" id="GO:0016747">
    <property type="term" value="F:acyltransferase activity, transferring groups other than amino-acyl groups"/>
    <property type="evidence" value="ECO:0007669"/>
    <property type="project" value="InterPro"/>
</dbReference>
<evidence type="ECO:0000313" key="6">
    <source>
        <dbReference type="Proteomes" id="UP000247790"/>
    </source>
</evidence>
<keyword evidence="1 4" id="KW-0808">Transferase</keyword>
<reference evidence="4 6" key="1">
    <citation type="submission" date="2018-06" db="EMBL/GenBank/DDBJ databases">
        <title>Genomic Encyclopedia of Type Strains, Phase III (KMG-III): the genomes of soil and plant-associated and newly described type strains.</title>
        <authorList>
            <person name="Whitman W."/>
        </authorList>
    </citation>
    <scope>NUCLEOTIDE SEQUENCE [LARGE SCALE GENOMIC DNA]</scope>
    <source>
        <strain evidence="4 6">CECT 7022</strain>
    </source>
</reference>
<dbReference type="Pfam" id="PF00583">
    <property type="entry name" value="Acetyltransf_1"/>
    <property type="match status" value="1"/>
</dbReference>
<dbReference type="InterPro" id="IPR050680">
    <property type="entry name" value="YpeA/RimI_acetyltransf"/>
</dbReference>
<dbReference type="EMBL" id="CP054614">
    <property type="protein sequence ID" value="QKS55151.1"/>
    <property type="molecule type" value="Genomic_DNA"/>
</dbReference>
<dbReference type="InterPro" id="IPR016181">
    <property type="entry name" value="Acyl_CoA_acyltransferase"/>
</dbReference>
<keyword evidence="7" id="KW-1185">Reference proteome</keyword>
<keyword evidence="2" id="KW-0012">Acyltransferase</keyword>